<name>A0ABY6ADK9_9GAMM</name>
<protein>
    <recommendedName>
        <fullName evidence="4">Secreted protein</fullName>
    </recommendedName>
</protein>
<accession>A0ABY6ADK9</accession>
<gene>
    <name evidence="2" type="ORF">HUF19_11735</name>
</gene>
<dbReference type="RefSeq" id="WP_260996810.1">
    <property type="nucleotide sequence ID" value="NZ_CP054475.1"/>
</dbReference>
<proteinExistence type="predicted"/>
<evidence type="ECO:0000313" key="2">
    <source>
        <dbReference type="EMBL" id="UXD88059.1"/>
    </source>
</evidence>
<keyword evidence="3" id="KW-1185">Reference proteome</keyword>
<keyword evidence="1" id="KW-0812">Transmembrane</keyword>
<sequence length="99" mass="10924">MSREFLIFYVTALAMSATDDAAMIVFVLRIREHFIQPALIAAAPQGRCACCHQSVAKLQTGNNPAGRLRQIESHIAVFARQAPVVLCIITQLLVDLERC</sequence>
<evidence type="ECO:0000256" key="1">
    <source>
        <dbReference type="SAM" id="Phobius"/>
    </source>
</evidence>
<organism evidence="2 3">
    <name type="scientific">Thalassolituus hydrocarboniclasticus</name>
    <dbReference type="NCBI Taxonomy" id="2742796"/>
    <lineage>
        <taxon>Bacteria</taxon>
        <taxon>Pseudomonadati</taxon>
        <taxon>Pseudomonadota</taxon>
        <taxon>Gammaproteobacteria</taxon>
        <taxon>Oceanospirillales</taxon>
        <taxon>Oceanospirillaceae</taxon>
        <taxon>Thalassolituus</taxon>
    </lineage>
</organism>
<evidence type="ECO:0000313" key="3">
    <source>
        <dbReference type="Proteomes" id="UP001065322"/>
    </source>
</evidence>
<feature type="transmembrane region" description="Helical" evidence="1">
    <location>
        <begin position="6"/>
        <end position="28"/>
    </location>
</feature>
<keyword evidence="1" id="KW-0472">Membrane</keyword>
<reference evidence="3" key="1">
    <citation type="submission" date="2020-06" db="EMBL/GenBank/DDBJ databases">
        <title>Thalassolituus marinus alknpb1M-1, a hydrocarbon-degrading bacterium isolated from the deep-sea overlying water using an in-situ strategy from the South China Sea basin.</title>
        <authorList>
            <person name="Dong C."/>
            <person name="Chen Y."/>
            <person name="Shao Z."/>
        </authorList>
    </citation>
    <scope>NUCLEOTIDE SEQUENCE [LARGE SCALE GENOMIC DNA]</scope>
    <source>
        <strain evidence="3">alknpb1M-1</strain>
    </source>
</reference>
<dbReference type="Proteomes" id="UP001065322">
    <property type="component" value="Chromosome"/>
</dbReference>
<evidence type="ECO:0008006" key="4">
    <source>
        <dbReference type="Google" id="ProtNLM"/>
    </source>
</evidence>
<dbReference type="EMBL" id="CP054475">
    <property type="protein sequence ID" value="UXD88059.1"/>
    <property type="molecule type" value="Genomic_DNA"/>
</dbReference>
<keyword evidence="1" id="KW-1133">Transmembrane helix</keyword>